<keyword evidence="1" id="KW-0698">rRNA processing</keyword>
<dbReference type="KEGG" id="frc:KX01_753"/>
<dbReference type="GO" id="GO:0005737">
    <property type="term" value="C:cytoplasm"/>
    <property type="evidence" value="ECO:0007669"/>
    <property type="project" value="UniProtKB-SubCell"/>
</dbReference>
<comment type="catalytic activity">
    <reaction evidence="1">
        <text>guanosine(1516) in 16S rRNA + S-adenosyl-L-methionine = N(2)-methylguanosine(1516) in 16S rRNA + S-adenosyl-L-homocysteine + H(+)</text>
        <dbReference type="Rhea" id="RHEA:43220"/>
        <dbReference type="Rhea" id="RHEA-COMP:10412"/>
        <dbReference type="Rhea" id="RHEA-COMP:10413"/>
        <dbReference type="ChEBI" id="CHEBI:15378"/>
        <dbReference type="ChEBI" id="CHEBI:57856"/>
        <dbReference type="ChEBI" id="CHEBI:59789"/>
        <dbReference type="ChEBI" id="CHEBI:74269"/>
        <dbReference type="ChEBI" id="CHEBI:74481"/>
        <dbReference type="EC" id="2.1.1.242"/>
    </reaction>
</comment>
<dbReference type="Proteomes" id="UP000182521">
    <property type="component" value="Chromosome"/>
</dbReference>
<keyword evidence="1" id="KW-0963">Cytoplasm</keyword>
<sequence length="240" mass="27422">MIIVLDKETQAYIKSINPNIDICINSNAEKFLCLEDKVLTLHNIDQKLSIDFSSTDILERINPKTKKCNVVQAVEGRSKGILKILDTTAGLGRDAFTLASRGHLVTAIEKDTYIFLLLYNALERAKNNTHLEEIANRMELLNTDSCDFILKTNTSFDCVYLDPMFPERKKSAKVKKEMQIFHKIAFNEDENNSELLEKIMTHRIAKKVIVKRPIKANFLANKQPTSQLKGKANRFDIYSI</sequence>
<reference evidence="3" key="1">
    <citation type="submission" date="2014-10" db="EMBL/GenBank/DDBJ databases">
        <authorList>
            <person name="Kuske C.R."/>
            <person name="Challacombe J.F."/>
            <person name="Daligault H.E."/>
            <person name="Davenport K.W."/>
            <person name="Johnson S.L."/>
            <person name="Siddaramappa S."/>
            <person name="Petersen J.M."/>
        </authorList>
    </citation>
    <scope>NUCLEOTIDE SEQUENCE [LARGE SCALE GENOMIC DNA]</scope>
    <source>
        <strain evidence="3">CA97-1460</strain>
    </source>
</reference>
<name>A0A1J0KRA2_9GAMM</name>
<keyword evidence="1" id="KW-0949">S-adenosyl-L-methionine</keyword>
<evidence type="ECO:0000313" key="2">
    <source>
        <dbReference type="EMBL" id="APC96226.1"/>
    </source>
</evidence>
<comment type="similarity">
    <text evidence="1">Belongs to the methyltransferase superfamily. RsmJ family.</text>
</comment>
<proteinExistence type="inferred from homology"/>
<dbReference type="Gene3D" id="3.40.50.150">
    <property type="entry name" value="Vaccinia Virus protein VP39"/>
    <property type="match status" value="1"/>
</dbReference>
<dbReference type="AlphaFoldDB" id="A0A1J0KRA2"/>
<comment type="function">
    <text evidence="1">Specifically methylates the guanosine in position 1516 of 16S rRNA.</text>
</comment>
<comment type="subcellular location">
    <subcellularLocation>
        <location evidence="1">Cytoplasm</location>
    </subcellularLocation>
</comment>
<dbReference type="CDD" id="cd02440">
    <property type="entry name" value="AdoMet_MTases"/>
    <property type="match status" value="1"/>
</dbReference>
<accession>A0A1J0KRA2</accession>
<dbReference type="GO" id="GO:0008990">
    <property type="term" value="F:rRNA (guanine-N2-)-methyltransferase activity"/>
    <property type="evidence" value="ECO:0007669"/>
    <property type="project" value="UniProtKB-UniRule"/>
</dbReference>
<comment type="caution">
    <text evidence="1">Lacks conserved residue(s) required for the propagation of feature annotation.</text>
</comment>
<dbReference type="Pfam" id="PF04445">
    <property type="entry name" value="SAM_MT"/>
    <property type="match status" value="1"/>
</dbReference>
<organism evidence="2 3">
    <name type="scientific">Francisella frigiditurris</name>
    <dbReference type="NCBI Taxonomy" id="1542390"/>
    <lineage>
        <taxon>Bacteria</taxon>
        <taxon>Pseudomonadati</taxon>
        <taxon>Pseudomonadota</taxon>
        <taxon>Gammaproteobacteria</taxon>
        <taxon>Thiotrichales</taxon>
        <taxon>Francisellaceae</taxon>
        <taxon>Francisella</taxon>
    </lineage>
</organism>
<dbReference type="STRING" id="1542390.KX01_753"/>
<feature type="binding site" evidence="1">
    <location>
        <position position="162"/>
    </location>
    <ligand>
        <name>S-adenosyl-L-methionine</name>
        <dbReference type="ChEBI" id="CHEBI:59789"/>
    </ligand>
</feature>
<dbReference type="InterPro" id="IPR029063">
    <property type="entry name" value="SAM-dependent_MTases_sf"/>
</dbReference>
<evidence type="ECO:0000256" key="1">
    <source>
        <dbReference type="HAMAP-Rule" id="MF_01523"/>
    </source>
</evidence>
<keyword evidence="3" id="KW-1185">Reference proteome</keyword>
<gene>
    <name evidence="1" type="primary">rsmJ</name>
    <name evidence="2" type="ORF">KX01_753</name>
</gene>
<dbReference type="PANTHER" id="PTHR36112">
    <property type="entry name" value="RIBOSOMAL RNA SMALL SUBUNIT METHYLTRANSFERASE J"/>
    <property type="match status" value="1"/>
</dbReference>
<dbReference type="EC" id="2.1.1.242" evidence="1"/>
<protein>
    <recommendedName>
        <fullName evidence="1">Ribosomal RNA small subunit methyltransferase J</fullName>
        <ecNumber evidence="1">2.1.1.242</ecNumber>
    </recommendedName>
    <alternativeName>
        <fullName evidence="1">16S rRNA m2G1516 methyltransferase</fullName>
    </alternativeName>
    <alternativeName>
        <fullName evidence="1">rRNA (guanine-N(2)-)-methyltransferase</fullName>
    </alternativeName>
</protein>
<dbReference type="OrthoDB" id="3191794at2"/>
<dbReference type="EMBL" id="CP009654">
    <property type="protein sequence ID" value="APC96226.1"/>
    <property type="molecule type" value="Genomic_DNA"/>
</dbReference>
<evidence type="ECO:0000313" key="3">
    <source>
        <dbReference type="Proteomes" id="UP000182521"/>
    </source>
</evidence>
<dbReference type="HAMAP" id="MF_01523">
    <property type="entry name" value="16SrRNA_methyltr_J"/>
    <property type="match status" value="1"/>
</dbReference>
<dbReference type="PANTHER" id="PTHR36112:SF1">
    <property type="entry name" value="RIBOSOMAL RNA SMALL SUBUNIT METHYLTRANSFERASE J"/>
    <property type="match status" value="1"/>
</dbReference>
<keyword evidence="1" id="KW-0808">Transferase</keyword>
<keyword evidence="1" id="KW-0489">Methyltransferase</keyword>
<dbReference type="SUPFAM" id="SSF53335">
    <property type="entry name" value="S-adenosyl-L-methionine-dependent methyltransferases"/>
    <property type="match status" value="1"/>
</dbReference>
<feature type="binding site" evidence="1">
    <location>
        <begin position="93"/>
        <end position="94"/>
    </location>
    <ligand>
        <name>S-adenosyl-L-methionine</name>
        <dbReference type="ChEBI" id="CHEBI:59789"/>
    </ligand>
</feature>
<dbReference type="InterPro" id="IPR007536">
    <property type="entry name" value="16SrRNA_methylTrfase_J"/>
</dbReference>